<dbReference type="Gene3D" id="3.40.50.10140">
    <property type="entry name" value="Toll/interleukin-1 receptor homology (TIR) domain"/>
    <property type="match status" value="1"/>
</dbReference>
<feature type="repeat" description="WD" evidence="3">
    <location>
        <begin position="512"/>
        <end position="544"/>
    </location>
</feature>
<feature type="repeat" description="WD" evidence="3">
    <location>
        <begin position="840"/>
        <end position="871"/>
    </location>
</feature>
<dbReference type="InterPro" id="IPR015943">
    <property type="entry name" value="WD40/YVTN_repeat-like_dom_sf"/>
</dbReference>
<dbReference type="InterPro" id="IPR020472">
    <property type="entry name" value="WD40_PAC1"/>
</dbReference>
<dbReference type="SMART" id="SM00255">
    <property type="entry name" value="TIR"/>
    <property type="match status" value="1"/>
</dbReference>
<dbReference type="InterPro" id="IPR001680">
    <property type="entry name" value="WD40_rpt"/>
</dbReference>
<feature type="repeat" description="WD" evidence="3">
    <location>
        <begin position="594"/>
        <end position="628"/>
    </location>
</feature>
<dbReference type="Pfam" id="PF13676">
    <property type="entry name" value="TIR_2"/>
    <property type="match status" value="1"/>
</dbReference>
<dbReference type="InterPro" id="IPR000157">
    <property type="entry name" value="TIR_dom"/>
</dbReference>
<reference evidence="5" key="1">
    <citation type="submission" date="2020-05" db="EMBL/GenBank/DDBJ databases">
        <authorList>
            <person name="Zhu T."/>
            <person name="Keshari N."/>
            <person name="Lu X."/>
        </authorList>
    </citation>
    <scope>NUCLEOTIDE SEQUENCE</scope>
    <source>
        <strain evidence="5">NK1-22</strain>
    </source>
</reference>
<feature type="repeat" description="WD" evidence="3">
    <location>
        <begin position="553"/>
        <end position="585"/>
    </location>
</feature>
<dbReference type="InterPro" id="IPR035897">
    <property type="entry name" value="Toll_tir_struct_dom_sf"/>
</dbReference>
<feature type="repeat" description="WD" evidence="3">
    <location>
        <begin position="432"/>
        <end position="466"/>
    </location>
</feature>
<dbReference type="SUPFAM" id="SSF52200">
    <property type="entry name" value="Toll/Interleukin receptor TIR domain"/>
    <property type="match status" value="1"/>
</dbReference>
<name>A0AA96Y901_9CYAN</name>
<evidence type="ECO:0000256" key="2">
    <source>
        <dbReference type="ARBA" id="ARBA00022737"/>
    </source>
</evidence>
<dbReference type="AlphaFoldDB" id="A0AA96Y901"/>
<dbReference type="PANTHER" id="PTHR19848:SF8">
    <property type="entry name" value="F-BOX AND WD REPEAT DOMAIN CONTAINING 7"/>
    <property type="match status" value="1"/>
</dbReference>
<dbReference type="EMBL" id="CP053540">
    <property type="protein sequence ID" value="WOB42260.1"/>
    <property type="molecule type" value="Genomic_DNA"/>
</dbReference>
<dbReference type="GO" id="GO:0007165">
    <property type="term" value="P:signal transduction"/>
    <property type="evidence" value="ECO:0007669"/>
    <property type="project" value="InterPro"/>
</dbReference>
<feature type="repeat" description="WD" evidence="3">
    <location>
        <begin position="799"/>
        <end position="831"/>
    </location>
</feature>
<evidence type="ECO:0000259" key="4">
    <source>
        <dbReference type="PROSITE" id="PS50104"/>
    </source>
</evidence>
<dbReference type="SUPFAM" id="SSF50978">
    <property type="entry name" value="WD40 repeat-like"/>
    <property type="match status" value="3"/>
</dbReference>
<sequence length="1034" mass="113781">MSDSASGSAAAFSAPSLPDNITGIRMADVLLLPDEQQAVVRWLLRHNVVSLSETAAHFQQTEAEMQAFLLPLLEKRIVRQVEQDGAIAYEVKLAHKSNRRMPRDIWKILDVSSETANVFVSYSRRNKPFVQTLVQALQKRGREVWVDWDSIPSGADWWEEIKLGIEVADTMIFVLSPESAASEVCGRELEHALQHQKRLLPVVCKDVDPALVHPELGKINWIFLRDTDNFAVGFRNLVSALDADLSYVRTHTRLLVRATEWNARGKDRSLLLRGSEIQEARRWLAESDRKSPQALQVQKEYIWASYNEEMDHQQEELAEQKQILRQQRLLTQTIAAAGAMAIALGIVSFSLYRSAESSRSLAERERLTALTEASGALYGSGQTFEALVKAVEAGFTLNTLQRREQAQNSDVRSRVLSSLQQAIYWVHERNQLRGHAGAVWQVALSPDERRLASASADGTVRLWQMDGTPVQTLAGDTSQALSVVVLPHERIVSAHDDGSLWFRKPNGTGIRQFAHGQAVNALSAAPNGEAIAAASEDGTVSLWDEAGRRLGTLPSQNKPIRIVAHSPDGKILATGSADGMIRLWQTDGTRWKTIPSGDLAVTSLAFSPNGQILAASGLDGQVRLWRLDGTPIHTFQGHSSPIYSLAFSPTDDLLATASADKTIKLWRLDGTLLSTLGGHTSQVHSLRFSHDGKTLISGSGDRTLRLWRVNHTLLNQLYDHTDRVYDVDFSPDGDLIASASGDRTVRLWNRNGQLQKTLAGHTAAVRGVAFSADNQTLASASADRTVKLWNRNGDLLQTLTGHTAAVNEVAFSPSRDQIASASDDGLVRLWQRDGRLVNTLQGHRGGVLSVDYSRDGQMLATGGTDKVVMLWTAEGRKLRTLRGHSGKVYHASFSPDGRAIATASYDNTVKLWTPDGTLLVTLEGHSDGVLHVSFSLDGQTLTTASYDGTIKLWTLEGRLISTLRGHRDGVNAAVYSPDGQTLATASNDHTILLWTLTQMNDLKHLLNLGCDLLQDYRHSLPVLEQGRLAECDRT</sequence>
<feature type="repeat" description="WD" evidence="3">
    <location>
        <begin position="963"/>
        <end position="1004"/>
    </location>
</feature>
<feature type="repeat" description="WD" evidence="3">
    <location>
        <begin position="676"/>
        <end position="710"/>
    </location>
</feature>
<dbReference type="PROSITE" id="PS50082">
    <property type="entry name" value="WD_REPEATS_2"/>
    <property type="match status" value="13"/>
</dbReference>
<dbReference type="SMART" id="SM00320">
    <property type="entry name" value="WD40"/>
    <property type="match status" value="14"/>
</dbReference>
<feature type="repeat" description="WD" evidence="3">
    <location>
        <begin position="635"/>
        <end position="669"/>
    </location>
</feature>
<keyword evidence="1 3" id="KW-0853">WD repeat</keyword>
<dbReference type="CDD" id="cd00200">
    <property type="entry name" value="WD40"/>
    <property type="match status" value="2"/>
</dbReference>
<dbReference type="InterPro" id="IPR036322">
    <property type="entry name" value="WD40_repeat_dom_sf"/>
</dbReference>
<protein>
    <submittedName>
        <fullName evidence="5">TIR domain-containing protein</fullName>
    </submittedName>
</protein>
<evidence type="ECO:0000256" key="3">
    <source>
        <dbReference type="PROSITE-ProRule" id="PRU00221"/>
    </source>
</evidence>
<accession>A0AA96Y901</accession>
<keyword evidence="2" id="KW-0677">Repeat</keyword>
<dbReference type="PRINTS" id="PR00320">
    <property type="entry name" value="GPROTEINBRPT"/>
</dbReference>
<feature type="repeat" description="WD" evidence="3">
    <location>
        <begin position="717"/>
        <end position="749"/>
    </location>
</feature>
<proteinExistence type="predicted"/>
<feature type="repeat" description="WD" evidence="3">
    <location>
        <begin position="922"/>
        <end position="956"/>
    </location>
</feature>
<evidence type="ECO:0000256" key="1">
    <source>
        <dbReference type="ARBA" id="ARBA00022574"/>
    </source>
</evidence>
<feature type="repeat" description="WD" evidence="3">
    <location>
        <begin position="758"/>
        <end position="790"/>
    </location>
</feature>
<dbReference type="PANTHER" id="PTHR19848">
    <property type="entry name" value="WD40 REPEAT PROTEIN"/>
    <property type="match status" value="1"/>
</dbReference>
<dbReference type="PROSITE" id="PS50294">
    <property type="entry name" value="WD_REPEATS_REGION"/>
    <property type="match status" value="13"/>
</dbReference>
<dbReference type="PROSITE" id="PS50104">
    <property type="entry name" value="TIR"/>
    <property type="match status" value="1"/>
</dbReference>
<dbReference type="RefSeq" id="WP_316790597.1">
    <property type="nucleotide sequence ID" value="NZ_CP053540.1"/>
</dbReference>
<organism evidence="5">
    <name type="scientific">Thermoleptolyngbya oregonensis NK1-22</name>
    <dbReference type="NCBI Taxonomy" id="2547457"/>
    <lineage>
        <taxon>Bacteria</taxon>
        <taxon>Bacillati</taxon>
        <taxon>Cyanobacteriota</taxon>
        <taxon>Cyanophyceae</taxon>
        <taxon>Oculatellales</taxon>
        <taxon>Oculatellaceae</taxon>
        <taxon>Thermoleptolyngbya</taxon>
    </lineage>
</organism>
<feature type="domain" description="TIR" evidence="4">
    <location>
        <begin position="114"/>
        <end position="241"/>
    </location>
</feature>
<gene>
    <name evidence="5" type="ORF">HNI00_03070</name>
</gene>
<dbReference type="Pfam" id="PF00400">
    <property type="entry name" value="WD40"/>
    <property type="match status" value="13"/>
</dbReference>
<dbReference type="Gene3D" id="2.130.10.10">
    <property type="entry name" value="YVTN repeat-like/Quinoprotein amine dehydrogenase"/>
    <property type="match status" value="4"/>
</dbReference>
<feature type="repeat" description="WD" evidence="3">
    <location>
        <begin position="881"/>
        <end position="912"/>
    </location>
</feature>
<evidence type="ECO:0000313" key="5">
    <source>
        <dbReference type="EMBL" id="WOB42260.1"/>
    </source>
</evidence>
<dbReference type="KEGG" id="tog:HNI00_03070"/>